<sequence length="503" mass="55865">MAIDLTHLLTHPPPLLATSLLLTTLLLLLLRAHLHARKTSHIPGIRYGRLPLLGSWIGAYHFLRDPEGTLREGHSQYPTGCFKVATLTSEAIIVSSPEKFTEYLAAPDSVLNGQDAINAGIQFKWTMGPGVYHRPYHIPLVRGKLTQSVNKFLPDMQEEVQALLSARVGEPKGWEEVGIHAMIVDMIAKVGNLALGGTPLAHNQEYIDAAIQYTLDLMLSAEFLRPLPVWAKEMVVGVTPAYRSKKRCERMVGGYIEERLRATDGGKVETQDMLQWLIDSAPAEERTMVQLNERLLGLQVAAIHTTTMTLTAAIYSLCAEPDKYLEPLRTEIKHHCSDGHFTKETLDSFAKLDSFLRECSRTGPIGTLASGRYARTDFQFKDGTLIPRGYIVYGNIPVLHKILSEEDAQFDGFRSSRLAEEGGSGKKQPQFVSTGADYLNFGHGRHACPGRFFASAEVKLILASLILRYDMALIPGTKPMRLYVGMTKIPETKLKIRMKAVTS</sequence>
<dbReference type="Gene3D" id="1.10.630.10">
    <property type="entry name" value="Cytochrome P450"/>
    <property type="match status" value="1"/>
</dbReference>
<keyword evidence="8 13" id="KW-0560">Oxidoreductase</keyword>
<dbReference type="InterPro" id="IPR001128">
    <property type="entry name" value="Cyt_P450"/>
</dbReference>
<gene>
    <name evidence="15" type="ORF">B0A55_04341</name>
</gene>
<feature type="chain" id="PRO_5020730682" description="Cytochrome P450" evidence="14">
    <location>
        <begin position="37"/>
        <end position="503"/>
    </location>
</feature>
<dbReference type="InterPro" id="IPR002403">
    <property type="entry name" value="Cyt_P450_E_grp-IV"/>
</dbReference>
<dbReference type="GO" id="GO:0020037">
    <property type="term" value="F:heme binding"/>
    <property type="evidence" value="ECO:0007669"/>
    <property type="project" value="InterPro"/>
</dbReference>
<evidence type="ECO:0000256" key="8">
    <source>
        <dbReference type="ARBA" id="ARBA00023002"/>
    </source>
</evidence>
<keyword evidence="5" id="KW-0812">Transmembrane</keyword>
<dbReference type="PANTHER" id="PTHR46206:SF5">
    <property type="entry name" value="P450, PUTATIVE (EUROFUNG)-RELATED"/>
    <property type="match status" value="1"/>
</dbReference>
<dbReference type="InterPro" id="IPR017972">
    <property type="entry name" value="Cyt_P450_CS"/>
</dbReference>
<dbReference type="Pfam" id="PF00067">
    <property type="entry name" value="p450"/>
    <property type="match status" value="1"/>
</dbReference>
<evidence type="ECO:0000256" key="2">
    <source>
        <dbReference type="ARBA" id="ARBA00004370"/>
    </source>
</evidence>
<dbReference type="GO" id="GO:0016705">
    <property type="term" value="F:oxidoreductase activity, acting on paired donors, with incorporation or reduction of molecular oxygen"/>
    <property type="evidence" value="ECO:0007669"/>
    <property type="project" value="InterPro"/>
</dbReference>
<name>A0A4U0XJE2_9PEZI</name>
<dbReference type="SUPFAM" id="SSF48264">
    <property type="entry name" value="Cytochrome P450"/>
    <property type="match status" value="1"/>
</dbReference>
<evidence type="ECO:0000256" key="5">
    <source>
        <dbReference type="ARBA" id="ARBA00022692"/>
    </source>
</evidence>
<keyword evidence="9 12" id="KW-0408">Iron</keyword>
<evidence type="ECO:0000313" key="16">
    <source>
        <dbReference type="Proteomes" id="UP000309340"/>
    </source>
</evidence>
<dbReference type="PRINTS" id="PR00465">
    <property type="entry name" value="EP450IV"/>
</dbReference>
<dbReference type="EMBL" id="NAJQ01000141">
    <property type="protein sequence ID" value="TKA77302.1"/>
    <property type="molecule type" value="Genomic_DNA"/>
</dbReference>
<organism evidence="15 16">
    <name type="scientific">Friedmanniomyces simplex</name>
    <dbReference type="NCBI Taxonomy" id="329884"/>
    <lineage>
        <taxon>Eukaryota</taxon>
        <taxon>Fungi</taxon>
        <taxon>Dikarya</taxon>
        <taxon>Ascomycota</taxon>
        <taxon>Pezizomycotina</taxon>
        <taxon>Dothideomycetes</taxon>
        <taxon>Dothideomycetidae</taxon>
        <taxon>Mycosphaerellales</taxon>
        <taxon>Teratosphaeriaceae</taxon>
        <taxon>Friedmanniomyces</taxon>
    </lineage>
</organism>
<evidence type="ECO:0008006" key="17">
    <source>
        <dbReference type="Google" id="ProtNLM"/>
    </source>
</evidence>
<dbReference type="GO" id="GO:0004497">
    <property type="term" value="F:monooxygenase activity"/>
    <property type="evidence" value="ECO:0007669"/>
    <property type="project" value="UniProtKB-KW"/>
</dbReference>
<keyword evidence="11" id="KW-0472">Membrane</keyword>
<dbReference type="GO" id="GO:0005506">
    <property type="term" value="F:iron ion binding"/>
    <property type="evidence" value="ECO:0007669"/>
    <property type="project" value="InterPro"/>
</dbReference>
<comment type="similarity">
    <text evidence="3 13">Belongs to the cytochrome P450 family.</text>
</comment>
<reference evidence="15 16" key="1">
    <citation type="submission" date="2017-03" db="EMBL/GenBank/DDBJ databases">
        <title>Genomes of endolithic fungi from Antarctica.</title>
        <authorList>
            <person name="Coleine C."/>
            <person name="Masonjones S."/>
            <person name="Stajich J.E."/>
        </authorList>
    </citation>
    <scope>NUCLEOTIDE SEQUENCE [LARGE SCALE GENOMIC DNA]</scope>
    <source>
        <strain evidence="15 16">CCFEE 5184</strain>
    </source>
</reference>
<evidence type="ECO:0000313" key="15">
    <source>
        <dbReference type="EMBL" id="TKA77302.1"/>
    </source>
</evidence>
<evidence type="ECO:0000256" key="3">
    <source>
        <dbReference type="ARBA" id="ARBA00010617"/>
    </source>
</evidence>
<keyword evidence="16" id="KW-1185">Reference proteome</keyword>
<evidence type="ECO:0000256" key="14">
    <source>
        <dbReference type="SAM" id="SignalP"/>
    </source>
</evidence>
<evidence type="ECO:0000256" key="9">
    <source>
        <dbReference type="ARBA" id="ARBA00023004"/>
    </source>
</evidence>
<keyword evidence="10 13" id="KW-0503">Monooxygenase</keyword>
<dbReference type="GO" id="GO:0016020">
    <property type="term" value="C:membrane"/>
    <property type="evidence" value="ECO:0007669"/>
    <property type="project" value="UniProtKB-SubCell"/>
</dbReference>
<evidence type="ECO:0000256" key="6">
    <source>
        <dbReference type="ARBA" id="ARBA00022723"/>
    </source>
</evidence>
<feature type="signal peptide" evidence="14">
    <location>
        <begin position="1"/>
        <end position="36"/>
    </location>
</feature>
<dbReference type="InterPro" id="IPR036396">
    <property type="entry name" value="Cyt_P450_sf"/>
</dbReference>
<dbReference type="Proteomes" id="UP000309340">
    <property type="component" value="Unassembled WGS sequence"/>
</dbReference>
<comment type="subcellular location">
    <subcellularLocation>
        <location evidence="2">Membrane</location>
    </subcellularLocation>
</comment>
<evidence type="ECO:0000256" key="4">
    <source>
        <dbReference type="ARBA" id="ARBA00022617"/>
    </source>
</evidence>
<dbReference type="PANTHER" id="PTHR46206">
    <property type="entry name" value="CYTOCHROME P450"/>
    <property type="match status" value="1"/>
</dbReference>
<proteinExistence type="inferred from homology"/>
<keyword evidence="4 12" id="KW-0349">Heme</keyword>
<accession>A0A4U0XJE2</accession>
<evidence type="ECO:0000256" key="1">
    <source>
        <dbReference type="ARBA" id="ARBA00001971"/>
    </source>
</evidence>
<dbReference type="OrthoDB" id="1844152at2759"/>
<keyword evidence="6 12" id="KW-0479">Metal-binding</keyword>
<evidence type="ECO:0000256" key="10">
    <source>
        <dbReference type="ARBA" id="ARBA00023033"/>
    </source>
</evidence>
<dbReference type="CDD" id="cd11041">
    <property type="entry name" value="CYP503A1-like"/>
    <property type="match status" value="1"/>
</dbReference>
<evidence type="ECO:0000256" key="12">
    <source>
        <dbReference type="PIRSR" id="PIRSR602403-1"/>
    </source>
</evidence>
<evidence type="ECO:0000256" key="13">
    <source>
        <dbReference type="RuleBase" id="RU000461"/>
    </source>
</evidence>
<comment type="caution">
    <text evidence="15">The sequence shown here is derived from an EMBL/GenBank/DDBJ whole genome shotgun (WGS) entry which is preliminary data.</text>
</comment>
<keyword evidence="7" id="KW-1133">Transmembrane helix</keyword>
<protein>
    <recommendedName>
        <fullName evidence="17">Cytochrome P450</fullName>
    </recommendedName>
</protein>
<dbReference type="AlphaFoldDB" id="A0A4U0XJE2"/>
<dbReference type="PROSITE" id="PS00086">
    <property type="entry name" value="CYTOCHROME_P450"/>
    <property type="match status" value="1"/>
</dbReference>
<evidence type="ECO:0000256" key="11">
    <source>
        <dbReference type="ARBA" id="ARBA00023136"/>
    </source>
</evidence>
<dbReference type="STRING" id="329884.A0A4U0XJE2"/>
<evidence type="ECO:0000256" key="7">
    <source>
        <dbReference type="ARBA" id="ARBA00022989"/>
    </source>
</evidence>
<comment type="cofactor">
    <cofactor evidence="1 12">
        <name>heme</name>
        <dbReference type="ChEBI" id="CHEBI:30413"/>
    </cofactor>
</comment>
<feature type="binding site" description="axial binding residue" evidence="12">
    <location>
        <position position="448"/>
    </location>
    <ligand>
        <name>heme</name>
        <dbReference type="ChEBI" id="CHEBI:30413"/>
    </ligand>
    <ligandPart>
        <name>Fe</name>
        <dbReference type="ChEBI" id="CHEBI:18248"/>
    </ligandPart>
</feature>
<keyword evidence="14" id="KW-0732">Signal</keyword>